<dbReference type="OMA" id="KWPCVEG"/>
<dbReference type="Gene3D" id="1.10.555.10">
    <property type="entry name" value="Rho GTPase activation protein"/>
    <property type="match status" value="1"/>
</dbReference>
<feature type="compositionally biased region" description="Low complexity" evidence="2">
    <location>
        <begin position="328"/>
        <end position="359"/>
    </location>
</feature>
<feature type="compositionally biased region" description="Polar residues" evidence="2">
    <location>
        <begin position="313"/>
        <end position="323"/>
    </location>
</feature>
<dbReference type="SMART" id="SM00325">
    <property type="entry name" value="RhoGEF"/>
    <property type="match status" value="1"/>
</dbReference>
<dbReference type="OrthoDB" id="19778at2759"/>
<keyword evidence="7" id="KW-1185">Reference proteome</keyword>
<dbReference type="SUPFAM" id="SSF48350">
    <property type="entry name" value="GTPase activation domain, GAP"/>
    <property type="match status" value="1"/>
</dbReference>
<dbReference type="SMART" id="SM00233">
    <property type="entry name" value="PH"/>
    <property type="match status" value="1"/>
</dbReference>
<dbReference type="PROSITE" id="PS50238">
    <property type="entry name" value="RHOGAP"/>
    <property type="match status" value="1"/>
</dbReference>
<dbReference type="InterPro" id="IPR000198">
    <property type="entry name" value="RhoGAP_dom"/>
</dbReference>
<dbReference type="SMART" id="SM00324">
    <property type="entry name" value="RhoGAP"/>
    <property type="match status" value="1"/>
</dbReference>
<dbReference type="CDD" id="cd00160">
    <property type="entry name" value="RhoGEF"/>
    <property type="match status" value="1"/>
</dbReference>
<evidence type="ECO:0000259" key="5">
    <source>
        <dbReference type="PROSITE" id="PS50238"/>
    </source>
</evidence>
<dbReference type="Proteomes" id="UP000001064">
    <property type="component" value="Unassembled WGS sequence"/>
</dbReference>
<evidence type="ECO:0000259" key="3">
    <source>
        <dbReference type="PROSITE" id="PS50003"/>
    </source>
</evidence>
<dbReference type="InterPro" id="IPR051092">
    <property type="entry name" value="FYVE_RhoGEF_PH"/>
</dbReference>
<feature type="region of interest" description="Disordered" evidence="2">
    <location>
        <begin position="902"/>
        <end position="922"/>
    </location>
</feature>
<dbReference type="InParanoid" id="F0ZQV2"/>
<dbReference type="GO" id="GO:0005737">
    <property type="term" value="C:cytoplasm"/>
    <property type="evidence" value="ECO:0000318"/>
    <property type="project" value="GO_Central"/>
</dbReference>
<dbReference type="CDD" id="cd00159">
    <property type="entry name" value="RhoGAP"/>
    <property type="match status" value="1"/>
</dbReference>
<dbReference type="GO" id="GO:0005096">
    <property type="term" value="F:GTPase activator activity"/>
    <property type="evidence" value="ECO:0000318"/>
    <property type="project" value="GO_Central"/>
</dbReference>
<protein>
    <recommendedName>
        <fullName evidence="8">Pleckstrin domain-containing protein</fullName>
    </recommendedName>
</protein>
<dbReference type="KEGG" id="dpp:DICPUDRAFT_154253"/>
<evidence type="ECO:0000256" key="1">
    <source>
        <dbReference type="ARBA" id="ARBA00022468"/>
    </source>
</evidence>
<evidence type="ECO:0000259" key="4">
    <source>
        <dbReference type="PROSITE" id="PS50010"/>
    </source>
</evidence>
<dbReference type="Gene3D" id="2.30.29.30">
    <property type="entry name" value="Pleckstrin-homology domain (PH domain)/Phosphotyrosine-binding domain (PTB)"/>
    <property type="match status" value="1"/>
</dbReference>
<dbReference type="Gene3D" id="1.20.900.10">
    <property type="entry name" value="Dbl homology (DH) domain"/>
    <property type="match status" value="1"/>
</dbReference>
<dbReference type="PROSITE" id="PS50010">
    <property type="entry name" value="DH_2"/>
    <property type="match status" value="1"/>
</dbReference>
<dbReference type="GO" id="GO:0007264">
    <property type="term" value="P:small GTPase-mediated signal transduction"/>
    <property type="evidence" value="ECO:0000318"/>
    <property type="project" value="GO_Central"/>
</dbReference>
<dbReference type="InterPro" id="IPR008936">
    <property type="entry name" value="Rho_GTPase_activation_prot"/>
</dbReference>
<dbReference type="AlphaFoldDB" id="F0ZQV2"/>
<dbReference type="Pfam" id="PF00620">
    <property type="entry name" value="RhoGAP"/>
    <property type="match status" value="1"/>
</dbReference>
<evidence type="ECO:0000313" key="6">
    <source>
        <dbReference type="EMBL" id="EGC33682.1"/>
    </source>
</evidence>
<dbReference type="PROSITE" id="PS50003">
    <property type="entry name" value="PH_DOMAIN"/>
    <property type="match status" value="1"/>
</dbReference>
<dbReference type="PANTHER" id="PTHR12673:SF159">
    <property type="entry name" value="LD03170P"/>
    <property type="match status" value="1"/>
</dbReference>
<dbReference type="GO" id="GO:0005085">
    <property type="term" value="F:guanyl-nucleotide exchange factor activity"/>
    <property type="evidence" value="ECO:0007669"/>
    <property type="project" value="InterPro"/>
</dbReference>
<feature type="region of interest" description="Disordered" evidence="2">
    <location>
        <begin position="311"/>
        <end position="419"/>
    </location>
</feature>
<accession>F0ZQV2</accession>
<dbReference type="Pfam" id="PF00621">
    <property type="entry name" value="RhoGEF"/>
    <property type="match status" value="1"/>
</dbReference>
<dbReference type="InterPro" id="IPR035899">
    <property type="entry name" value="DBL_dom_sf"/>
</dbReference>
<dbReference type="RefSeq" id="XP_003289801.1">
    <property type="nucleotide sequence ID" value="XM_003289753.1"/>
</dbReference>
<dbReference type="eggNOG" id="KOG4270">
    <property type="taxonomic scope" value="Eukaryota"/>
</dbReference>
<dbReference type="SUPFAM" id="SSF48065">
    <property type="entry name" value="DBL homology domain (DH-domain)"/>
    <property type="match status" value="1"/>
</dbReference>
<feature type="region of interest" description="Disordered" evidence="2">
    <location>
        <begin position="80"/>
        <end position="143"/>
    </location>
</feature>
<dbReference type="VEuPathDB" id="AmoebaDB:DICPUDRAFT_154253"/>
<feature type="compositionally biased region" description="Low complexity" evidence="2">
    <location>
        <begin position="230"/>
        <end position="253"/>
    </location>
</feature>
<organism evidence="6 7">
    <name type="scientific">Dictyostelium purpureum</name>
    <name type="common">Slime mold</name>
    <dbReference type="NCBI Taxonomy" id="5786"/>
    <lineage>
        <taxon>Eukaryota</taxon>
        <taxon>Amoebozoa</taxon>
        <taxon>Evosea</taxon>
        <taxon>Eumycetozoa</taxon>
        <taxon>Dictyostelia</taxon>
        <taxon>Dictyosteliales</taxon>
        <taxon>Dictyosteliaceae</taxon>
        <taxon>Dictyostelium</taxon>
    </lineage>
</organism>
<evidence type="ECO:0008006" key="8">
    <source>
        <dbReference type="Google" id="ProtNLM"/>
    </source>
</evidence>
<dbReference type="GeneID" id="10503211"/>
<name>F0ZQV2_DICPU</name>
<feature type="compositionally biased region" description="Polar residues" evidence="2">
    <location>
        <begin position="196"/>
        <end position="224"/>
    </location>
</feature>
<feature type="domain" description="PH" evidence="3">
    <location>
        <begin position="762"/>
        <end position="862"/>
    </location>
</feature>
<dbReference type="SUPFAM" id="SSF50729">
    <property type="entry name" value="PH domain-like"/>
    <property type="match status" value="1"/>
</dbReference>
<evidence type="ECO:0000256" key="2">
    <source>
        <dbReference type="SAM" id="MobiDB-lite"/>
    </source>
</evidence>
<dbReference type="FunCoup" id="F0ZQV2">
    <property type="interactions" value="743"/>
</dbReference>
<sequence>MSSSLTPSSSSEEISSKTALSSYCTIFERQLWRLDKCKHCFKTEQEHSYHISRSNEITNNGDVTNIDNTNKITTSIKNNLNSTNTNNNINNNNNNNNFTSLNNSHNNNNNHQNNNRHSFNNNKGNSINNNKTKTVPSVEKAPLSIRRSLTPSAIKQFSRNISQQLIEIEPITPPLKPQSSNSPKQQHRALPKVPNRNYSNSFDLSSANTTPETLSPLLSNSTSGEDTEKLTPSNLSPLLNSSNSIDSNSSTKDLLPLSPTRQMRSHSDSPTDYDYNTINTSGSSNGNGINVSGSRPINISSGLVYEKKHARNLSGNSSPTSSIPIFYSDKQQQQQQASSSKSINSLSSGVSSGSPRKYSLFVKSKSKQPNNNNNNHVNTSTPNLPKRQGNNTSTTQLPLKSPSFPNVADANTNSLGFIPNHHHHYQQQLLQQQQTQHNNTPLNEEQNKIYFAVSSIINAIPGINNTAVHSMMDILYNQMLDIDYSNTLIREDKLAELTKATQTLQSWVDRQDYLRDVVTVQSCVRRFLSKRRTDWLSQVYSGSILKDRNNEFRGLIQLERRYNEKLDIAVNTYYKPLKASNLLTTMDLQSIFSSIKEIYYVHKKISLQFEELHKKWPCVEGLGDIFLRIAPELKVYGGYVKNFKNAIDTLISCQEENPKLASFLKECCDNTPGKVYDLMALISAPLNHLTSYERQLFNIANYTPSNWPDYVNIINSVTMMKEVEQLIESNLSQSQSQSTLMNIYRKINNRKALDPFVIAGRIFIHEGKLIKFETKKQDQTYYYYLCNDLILFVKKGTQPRELYKFKKLFMLSDVVVSDLQDTKIHKNIISIVNNNTKETLSFSIEDSREKKELMKQFSTLCTTNINKSTKIFGISLHDLMQREEDAASMSSPPTISITTTISASSSQLPSMGTSSPSLSSLSSSATINSSISSLSTTSTASMSMPIYKPSEINIPSFIVKTCNALLSYTESEGIFRISPNQSELESVRDSLNKCTSDEMLDSIIFRTNGHQLAALLKGFFRELSEPLLTFDLFDKVIEIGDNSNLSEIEQVNQVSTLLKSIPIVNQNTFQLILTLLIEISKSSEINKMNHSNLSIVFGPNLLKPRDQTIETSLKIPIINNVLTTLLDHYNLLYNDRIDFVRISDSKFFFNCKK</sequence>
<dbReference type="InterPro" id="IPR000219">
    <property type="entry name" value="DH_dom"/>
</dbReference>
<proteinExistence type="predicted"/>
<dbReference type="InterPro" id="IPR001849">
    <property type="entry name" value="PH_domain"/>
</dbReference>
<feature type="compositionally biased region" description="Low complexity" evidence="2">
    <location>
        <begin position="80"/>
        <end position="133"/>
    </location>
</feature>
<feature type="domain" description="Rho-GAP" evidence="5">
    <location>
        <begin position="940"/>
        <end position="1133"/>
    </location>
</feature>
<keyword evidence="1" id="KW-0343">GTPase activation</keyword>
<dbReference type="PANTHER" id="PTHR12673">
    <property type="entry name" value="FACIOGENITAL DYSPLASIA PROTEIN"/>
    <property type="match status" value="1"/>
</dbReference>
<dbReference type="InterPro" id="IPR011993">
    <property type="entry name" value="PH-like_dom_sf"/>
</dbReference>
<dbReference type="eggNOG" id="KOG4305">
    <property type="taxonomic scope" value="Eukaryota"/>
</dbReference>
<evidence type="ECO:0000313" key="7">
    <source>
        <dbReference type="Proteomes" id="UP000001064"/>
    </source>
</evidence>
<feature type="domain" description="DH" evidence="4">
    <location>
        <begin position="547"/>
        <end position="730"/>
    </location>
</feature>
<feature type="compositionally biased region" description="Low complexity" evidence="2">
    <location>
        <begin position="276"/>
        <end position="293"/>
    </location>
</feature>
<reference evidence="7" key="1">
    <citation type="journal article" date="2011" name="Genome Biol.">
        <title>Comparative genomics of the social amoebae Dictyostelium discoideum and Dictyostelium purpureum.</title>
        <authorList>
            <consortium name="US DOE Joint Genome Institute (JGI-PGF)"/>
            <person name="Sucgang R."/>
            <person name="Kuo A."/>
            <person name="Tian X."/>
            <person name="Salerno W."/>
            <person name="Parikh A."/>
            <person name="Feasley C.L."/>
            <person name="Dalin E."/>
            <person name="Tu H."/>
            <person name="Huang E."/>
            <person name="Barry K."/>
            <person name="Lindquist E."/>
            <person name="Shapiro H."/>
            <person name="Bruce D."/>
            <person name="Schmutz J."/>
            <person name="Salamov A."/>
            <person name="Fey P."/>
            <person name="Gaudet P."/>
            <person name="Anjard C."/>
            <person name="Babu M.M."/>
            <person name="Basu S."/>
            <person name="Bushmanova Y."/>
            <person name="van der Wel H."/>
            <person name="Katoh-Kurasawa M."/>
            <person name="Dinh C."/>
            <person name="Coutinho P.M."/>
            <person name="Saito T."/>
            <person name="Elias M."/>
            <person name="Schaap P."/>
            <person name="Kay R.R."/>
            <person name="Henrissat B."/>
            <person name="Eichinger L."/>
            <person name="Rivero F."/>
            <person name="Putnam N.H."/>
            <person name="West C.M."/>
            <person name="Loomis W.F."/>
            <person name="Chisholm R.L."/>
            <person name="Shaulsky G."/>
            <person name="Strassmann J.E."/>
            <person name="Queller D.C."/>
            <person name="Kuspa A."/>
            <person name="Grigoriev I.V."/>
        </authorList>
    </citation>
    <scope>NUCLEOTIDE SEQUENCE [LARGE SCALE GENOMIC DNA]</scope>
    <source>
        <strain evidence="7">QSDP1</strain>
    </source>
</reference>
<dbReference type="EMBL" id="GL871131">
    <property type="protein sequence ID" value="EGC33682.1"/>
    <property type="molecule type" value="Genomic_DNA"/>
</dbReference>
<feature type="region of interest" description="Disordered" evidence="2">
    <location>
        <begin position="172"/>
        <end position="293"/>
    </location>
</feature>
<feature type="compositionally biased region" description="Polar residues" evidence="2">
    <location>
        <begin position="376"/>
        <end position="398"/>
    </location>
</feature>
<gene>
    <name evidence="6" type="ORF">DICPUDRAFT_154253</name>
</gene>